<keyword evidence="1" id="KW-0808">Transferase</keyword>
<evidence type="ECO:0000256" key="2">
    <source>
        <dbReference type="ARBA" id="ARBA00023315"/>
    </source>
</evidence>
<evidence type="ECO:0000256" key="1">
    <source>
        <dbReference type="ARBA" id="ARBA00022679"/>
    </source>
</evidence>
<dbReference type="PROSITE" id="PS51186">
    <property type="entry name" value="GNAT"/>
    <property type="match status" value="1"/>
</dbReference>
<dbReference type="EMBL" id="BAAAHH010000036">
    <property type="protein sequence ID" value="GAA0964912.1"/>
    <property type="molecule type" value="Genomic_DNA"/>
</dbReference>
<dbReference type="PANTHER" id="PTHR43877">
    <property type="entry name" value="AMINOALKYLPHOSPHONATE N-ACETYLTRANSFERASE-RELATED-RELATED"/>
    <property type="match status" value="1"/>
</dbReference>
<dbReference type="Pfam" id="PF00583">
    <property type="entry name" value="Acetyltransf_1"/>
    <property type="match status" value="1"/>
</dbReference>
<reference evidence="5" key="1">
    <citation type="journal article" date="2019" name="Int. J. Syst. Evol. Microbiol.">
        <title>The Global Catalogue of Microorganisms (GCM) 10K type strain sequencing project: providing services to taxonomists for standard genome sequencing and annotation.</title>
        <authorList>
            <consortium name="The Broad Institute Genomics Platform"/>
            <consortium name="The Broad Institute Genome Sequencing Center for Infectious Disease"/>
            <person name="Wu L."/>
            <person name="Ma J."/>
        </authorList>
    </citation>
    <scope>NUCLEOTIDE SEQUENCE [LARGE SCALE GENOMIC DNA]</scope>
    <source>
        <strain evidence="5">JCM 10696</strain>
    </source>
</reference>
<evidence type="ECO:0000313" key="5">
    <source>
        <dbReference type="Proteomes" id="UP001500665"/>
    </source>
</evidence>
<feature type="domain" description="N-acetyltransferase" evidence="3">
    <location>
        <begin position="18"/>
        <end position="175"/>
    </location>
</feature>
<dbReference type="InterPro" id="IPR000182">
    <property type="entry name" value="GNAT_dom"/>
</dbReference>
<keyword evidence="5" id="KW-1185">Reference proteome</keyword>
<name>A0ABP4CBK4_9ACTN</name>
<proteinExistence type="predicted"/>
<organism evidence="4 5">
    <name type="scientific">Actinocorallia libanotica</name>
    <dbReference type="NCBI Taxonomy" id="46162"/>
    <lineage>
        <taxon>Bacteria</taxon>
        <taxon>Bacillati</taxon>
        <taxon>Actinomycetota</taxon>
        <taxon>Actinomycetes</taxon>
        <taxon>Streptosporangiales</taxon>
        <taxon>Thermomonosporaceae</taxon>
        <taxon>Actinocorallia</taxon>
    </lineage>
</organism>
<dbReference type="InterPro" id="IPR050832">
    <property type="entry name" value="Bact_Acetyltransf"/>
</dbReference>
<accession>A0ABP4CBK4</accession>
<dbReference type="Gene3D" id="3.40.630.30">
    <property type="match status" value="1"/>
</dbReference>
<dbReference type="CDD" id="cd04301">
    <property type="entry name" value="NAT_SF"/>
    <property type="match status" value="1"/>
</dbReference>
<dbReference type="InterPro" id="IPR016181">
    <property type="entry name" value="Acyl_CoA_acyltransferase"/>
</dbReference>
<comment type="caution">
    <text evidence="4">The sequence shown here is derived from an EMBL/GenBank/DDBJ whole genome shotgun (WGS) entry which is preliminary data.</text>
</comment>
<evidence type="ECO:0000313" key="4">
    <source>
        <dbReference type="EMBL" id="GAA0964912.1"/>
    </source>
</evidence>
<evidence type="ECO:0000259" key="3">
    <source>
        <dbReference type="PROSITE" id="PS51186"/>
    </source>
</evidence>
<protein>
    <submittedName>
        <fullName evidence="4">GNAT family N-acetyltransferase</fullName>
    </submittedName>
</protein>
<dbReference type="Proteomes" id="UP001500665">
    <property type="component" value="Unassembled WGS sequence"/>
</dbReference>
<keyword evidence="2" id="KW-0012">Acyltransferase</keyword>
<dbReference type="SUPFAM" id="SSF55729">
    <property type="entry name" value="Acyl-CoA N-acyltransferases (Nat)"/>
    <property type="match status" value="1"/>
</dbReference>
<sequence length="175" mass="19496">MPVRAERQNGRMGEMGEVRIRRALPRDEKALAELDRLTWSPEHSVMPRPAPGGHFYDRFHLPEHFLVAELGDRVVGYTRLVQPLLQPSAAHVRQIQGLAVDPAAQGRGVGRLLLEAAVAEARRQGASKLTLRVLSGNTTARRLYERLGFTVEGVLKDEFLIEGRGVDDVLMALFL</sequence>
<gene>
    <name evidence="4" type="ORF">GCM10009550_63900</name>
</gene>